<proteinExistence type="predicted"/>
<keyword evidence="1" id="KW-1133">Transmembrane helix</keyword>
<sequence length="75" mass="8480">MLSVLGALLRCRSFAFVEDLGFEEAHSNFVSEMNARYTEMAYNCLLAAGLYILTFGIAFWQYKLNVQDGSVDPLF</sequence>
<comment type="caution">
    <text evidence="2">The sequence shown here is derived from an EMBL/GenBank/DDBJ whole genome shotgun (WGS) entry which is preliminary data.</text>
</comment>
<keyword evidence="3" id="KW-1185">Reference proteome</keyword>
<reference evidence="2" key="2">
    <citation type="submission" date="2020-06" db="EMBL/GenBank/DDBJ databases">
        <authorList>
            <person name="Sheffer M."/>
        </authorList>
    </citation>
    <scope>NUCLEOTIDE SEQUENCE</scope>
</reference>
<evidence type="ECO:0000313" key="3">
    <source>
        <dbReference type="Proteomes" id="UP000807504"/>
    </source>
</evidence>
<reference evidence="2" key="1">
    <citation type="journal article" date="2020" name="bioRxiv">
        <title>Chromosome-level reference genome of the European wasp spider Argiope bruennichi: a resource for studies on range expansion and evolutionary adaptation.</title>
        <authorList>
            <person name="Sheffer M.M."/>
            <person name="Hoppe A."/>
            <person name="Krehenwinkel H."/>
            <person name="Uhl G."/>
            <person name="Kuss A.W."/>
            <person name="Jensen L."/>
            <person name="Jensen C."/>
            <person name="Gillespie R.G."/>
            <person name="Hoff K.J."/>
            <person name="Prost S."/>
        </authorList>
    </citation>
    <scope>NUCLEOTIDE SEQUENCE</scope>
</reference>
<evidence type="ECO:0000256" key="1">
    <source>
        <dbReference type="SAM" id="Phobius"/>
    </source>
</evidence>
<accession>A0A8T0G1J2</accession>
<name>A0A8T0G1J2_ARGBR</name>
<protein>
    <submittedName>
        <fullName evidence="2">Ribonuclease kappa-B like protein</fullName>
    </submittedName>
</protein>
<keyword evidence="1" id="KW-0812">Transmembrane</keyword>
<gene>
    <name evidence="2" type="ORF">HNY73_001512</name>
</gene>
<evidence type="ECO:0000313" key="2">
    <source>
        <dbReference type="EMBL" id="KAF8797227.1"/>
    </source>
</evidence>
<feature type="transmembrane region" description="Helical" evidence="1">
    <location>
        <begin position="40"/>
        <end position="60"/>
    </location>
</feature>
<keyword evidence="1" id="KW-0472">Membrane</keyword>
<organism evidence="2 3">
    <name type="scientific">Argiope bruennichi</name>
    <name type="common">Wasp spider</name>
    <name type="synonym">Aranea bruennichi</name>
    <dbReference type="NCBI Taxonomy" id="94029"/>
    <lineage>
        <taxon>Eukaryota</taxon>
        <taxon>Metazoa</taxon>
        <taxon>Ecdysozoa</taxon>
        <taxon>Arthropoda</taxon>
        <taxon>Chelicerata</taxon>
        <taxon>Arachnida</taxon>
        <taxon>Araneae</taxon>
        <taxon>Araneomorphae</taxon>
        <taxon>Entelegynae</taxon>
        <taxon>Araneoidea</taxon>
        <taxon>Araneidae</taxon>
        <taxon>Argiope</taxon>
    </lineage>
</organism>
<dbReference type="EMBL" id="JABXBU010000001">
    <property type="protein sequence ID" value="KAF8797227.1"/>
    <property type="molecule type" value="Genomic_DNA"/>
</dbReference>
<dbReference type="Proteomes" id="UP000807504">
    <property type="component" value="Unassembled WGS sequence"/>
</dbReference>
<dbReference type="AlphaFoldDB" id="A0A8T0G1J2"/>